<evidence type="ECO:0000256" key="2">
    <source>
        <dbReference type="ARBA" id="ARBA00022801"/>
    </source>
</evidence>
<evidence type="ECO:0000259" key="7">
    <source>
        <dbReference type="Pfam" id="PF13802"/>
    </source>
</evidence>
<keyword evidence="3 4" id="KW-0326">Glycosidase</keyword>
<comment type="caution">
    <text evidence="9">The sequence shown here is derived from an EMBL/GenBank/DDBJ whole genome shotgun (WGS) entry which is preliminary data.</text>
</comment>
<evidence type="ECO:0000313" key="10">
    <source>
        <dbReference type="Proteomes" id="UP001589788"/>
    </source>
</evidence>
<feature type="domain" description="Glycoside hydrolase family 31 TIM barrel" evidence="6">
    <location>
        <begin position="289"/>
        <end position="615"/>
    </location>
</feature>
<feature type="domain" description="Glycoside hydrolase family 31 N-terminal" evidence="7">
    <location>
        <begin position="139"/>
        <end position="242"/>
    </location>
</feature>
<dbReference type="Pfam" id="PF13802">
    <property type="entry name" value="Gal_mutarotas_2"/>
    <property type="match status" value="1"/>
</dbReference>
<dbReference type="Gene3D" id="3.20.20.80">
    <property type="entry name" value="Glycosidases"/>
    <property type="match status" value="1"/>
</dbReference>
<evidence type="ECO:0000313" key="9">
    <source>
        <dbReference type="EMBL" id="MFC0081455.1"/>
    </source>
</evidence>
<evidence type="ECO:0000256" key="5">
    <source>
        <dbReference type="SAM" id="MobiDB-lite"/>
    </source>
</evidence>
<evidence type="ECO:0000256" key="1">
    <source>
        <dbReference type="ARBA" id="ARBA00007806"/>
    </source>
</evidence>
<dbReference type="SUPFAM" id="SSF51445">
    <property type="entry name" value="(Trans)glycosidases"/>
    <property type="match status" value="1"/>
</dbReference>
<name>A0ABV6C181_9ACTN</name>
<comment type="similarity">
    <text evidence="1 4">Belongs to the glycosyl hydrolase 31 family.</text>
</comment>
<dbReference type="InterPro" id="IPR011013">
    <property type="entry name" value="Gal_mutarotase_sf_dom"/>
</dbReference>
<dbReference type="InterPro" id="IPR030458">
    <property type="entry name" value="Glyco_hydro_31_AS"/>
</dbReference>
<dbReference type="InterPro" id="IPR048395">
    <property type="entry name" value="Glyco_hydro_31_C"/>
</dbReference>
<evidence type="ECO:0000256" key="3">
    <source>
        <dbReference type="ARBA" id="ARBA00023295"/>
    </source>
</evidence>
<proteinExistence type="inferred from homology"/>
<accession>A0ABV6C181</accession>
<dbReference type="PANTHER" id="PTHR22762">
    <property type="entry name" value="ALPHA-GLUCOSIDASE"/>
    <property type="match status" value="1"/>
</dbReference>
<organism evidence="9 10">
    <name type="scientific">Aciditerrimonas ferrireducens</name>
    <dbReference type="NCBI Taxonomy" id="667306"/>
    <lineage>
        <taxon>Bacteria</taxon>
        <taxon>Bacillati</taxon>
        <taxon>Actinomycetota</taxon>
        <taxon>Acidimicrobiia</taxon>
        <taxon>Acidimicrobiales</taxon>
        <taxon>Acidimicrobiaceae</taxon>
        <taxon>Aciditerrimonas</taxon>
    </lineage>
</organism>
<protein>
    <submittedName>
        <fullName evidence="9">Glycoside hydrolase family 31 protein</fullName>
    </submittedName>
</protein>
<dbReference type="SUPFAM" id="SSF74650">
    <property type="entry name" value="Galactose mutarotase-like"/>
    <property type="match status" value="1"/>
</dbReference>
<dbReference type="InterPro" id="IPR017853">
    <property type="entry name" value="GH"/>
</dbReference>
<evidence type="ECO:0000259" key="8">
    <source>
        <dbReference type="Pfam" id="PF21365"/>
    </source>
</evidence>
<dbReference type="Gene3D" id="2.60.40.1760">
    <property type="entry name" value="glycosyl hydrolase (family 31)"/>
    <property type="match status" value="1"/>
</dbReference>
<evidence type="ECO:0000256" key="4">
    <source>
        <dbReference type="RuleBase" id="RU361185"/>
    </source>
</evidence>
<dbReference type="PROSITE" id="PS00129">
    <property type="entry name" value="GLYCOSYL_HYDROL_F31_1"/>
    <property type="match status" value="1"/>
</dbReference>
<dbReference type="InterPro" id="IPR000322">
    <property type="entry name" value="Glyco_hydro_31_TIM"/>
</dbReference>
<dbReference type="Gene3D" id="2.60.40.1180">
    <property type="entry name" value="Golgi alpha-mannosidase II"/>
    <property type="match status" value="1"/>
</dbReference>
<dbReference type="CDD" id="cd14752">
    <property type="entry name" value="GH31_N"/>
    <property type="match status" value="1"/>
</dbReference>
<sequence>MEPGEPTRRPGGARLRATLRVLAELGPSTAGWMVLGSLRQALRARAEADRLAVPPPDSGQGPGALEELTEEADAVVARFARATLTLAFLAPDCLLLEWRRRAAPEDPPPSLLAGDRARERVTPTRHPSAEGVLELDAGGPLRVRLGADGTLVVLDGAGEVVRVDEPPCWREAGWSARWACPPGALVTGLGLQAGPLDRRGRRYRLWNLDPGGSWGPDAGPLYCNVPVLLAVDGARSLLDVLDTSEALEVDLRSPGSGWVGAPAGPLRRVLALGRPPLLLERLAELTGPPALPPRWALGYQHSRWGFRSAATVAGIRAGFAACGLPISAIHLDIDHLAGYRVLTADPKRFGDLPGLVRGLAALGTRVVTIVDPGVKVDRGFGLFRRGVAGDRFCRTPRGRLAIGVVWPGRAAFPDFADPAVRDWWAEEVAARLRTSGVGGLWHDMNEPTCLRVGAEPRLPLATRHRIDGQVYDHAALRNRYANDMNEAGFRGSRLARPEARPFVLSRSGWLGGQRHAWHWTGDAETSWAGLRQQVAAVLGLGLSGFPFTGSDVGGFTADPDPELYLRWLQFAVFVPLLRTHAMIGLRPREPWRWPEPFRRAVASWIRFRYRLLPLLLGLAHEAAEQGAPPVRPLWWPDGEAAAELGDDAFLLGDDLLVAPVCTPGARRRALRLPAGRWVGAWAGSSPTALAGRTVVQLGAPLERLPLAVRAGRILVLDDAWADPQGACQLEGDEALGAEDRAWTRGTLDPAHVPGCWALHCWPAEDPEGRAAGAEGQALDEAGDGHGPVRLDHYRLAGVAEDGTATLAWERTGTFPPPASVRVVVHGWAVERALADGRPAAVEGGTVRCGPFDELVLVGLRRRAAAPSPAYHLD</sequence>
<dbReference type="PANTHER" id="PTHR22762:SF120">
    <property type="entry name" value="HETEROGLYCAN GLUCOSIDASE 1"/>
    <property type="match status" value="1"/>
</dbReference>
<evidence type="ECO:0000259" key="6">
    <source>
        <dbReference type="Pfam" id="PF01055"/>
    </source>
</evidence>
<dbReference type="RefSeq" id="WP_377788695.1">
    <property type="nucleotide sequence ID" value="NZ_JBHLYQ010000031.1"/>
</dbReference>
<dbReference type="Pfam" id="PF01055">
    <property type="entry name" value="Glyco_hydro_31_2nd"/>
    <property type="match status" value="1"/>
</dbReference>
<dbReference type="SUPFAM" id="SSF51011">
    <property type="entry name" value="Glycosyl hydrolase domain"/>
    <property type="match status" value="1"/>
</dbReference>
<feature type="domain" description="Glycosyl hydrolase family 31 C-terminal" evidence="8">
    <location>
        <begin position="626"/>
        <end position="714"/>
    </location>
</feature>
<dbReference type="EMBL" id="JBHLYQ010000031">
    <property type="protein sequence ID" value="MFC0081455.1"/>
    <property type="molecule type" value="Genomic_DNA"/>
</dbReference>
<feature type="region of interest" description="Disordered" evidence="5">
    <location>
        <begin position="104"/>
        <end position="126"/>
    </location>
</feature>
<dbReference type="Proteomes" id="UP001589788">
    <property type="component" value="Unassembled WGS sequence"/>
</dbReference>
<keyword evidence="2 4" id="KW-0378">Hydrolase</keyword>
<reference evidence="9 10" key="1">
    <citation type="submission" date="2024-09" db="EMBL/GenBank/DDBJ databases">
        <authorList>
            <person name="Sun Q."/>
            <person name="Mori K."/>
        </authorList>
    </citation>
    <scope>NUCLEOTIDE SEQUENCE [LARGE SCALE GENOMIC DNA]</scope>
    <source>
        <strain evidence="9 10">JCM 15389</strain>
    </source>
</reference>
<dbReference type="GO" id="GO:0016787">
    <property type="term" value="F:hydrolase activity"/>
    <property type="evidence" value="ECO:0007669"/>
    <property type="project" value="UniProtKB-KW"/>
</dbReference>
<dbReference type="InterPro" id="IPR013780">
    <property type="entry name" value="Glyco_hydro_b"/>
</dbReference>
<keyword evidence="10" id="KW-1185">Reference proteome</keyword>
<gene>
    <name evidence="9" type="ORF">ACFFRE_04740</name>
</gene>
<dbReference type="InterPro" id="IPR025887">
    <property type="entry name" value="Glyco_hydro_31_N_dom"/>
</dbReference>
<dbReference type="Pfam" id="PF21365">
    <property type="entry name" value="Glyco_hydro_31_3rd"/>
    <property type="match status" value="1"/>
</dbReference>